<feature type="transmembrane region" description="Helical" evidence="1">
    <location>
        <begin position="135"/>
        <end position="155"/>
    </location>
</feature>
<feature type="transmembrane region" description="Helical" evidence="1">
    <location>
        <begin position="228"/>
        <end position="252"/>
    </location>
</feature>
<dbReference type="Pfam" id="PF09586">
    <property type="entry name" value="YfhO"/>
    <property type="match status" value="1"/>
</dbReference>
<dbReference type="AlphaFoldDB" id="A0A1E5KSP5"/>
<feature type="transmembrane region" description="Helical" evidence="1">
    <location>
        <begin position="192"/>
        <end position="216"/>
    </location>
</feature>
<reference evidence="2 3" key="1">
    <citation type="submission" date="2016-09" db="EMBL/GenBank/DDBJ databases">
        <authorList>
            <person name="Capua I."/>
            <person name="De Benedictis P."/>
            <person name="Joannis T."/>
            <person name="Lombin L.H."/>
            <person name="Cattoli G."/>
        </authorList>
    </citation>
    <scope>NUCLEOTIDE SEQUENCE [LARGE SCALE GENOMIC DNA]</scope>
    <source>
        <strain evidence="2 3">LMG 25899</strain>
    </source>
</reference>
<accession>A0A1E5KSP5</accession>
<name>A0A1E5KSP5_9ENTE</name>
<gene>
    <name evidence="2" type="ORF">BCR26_06745</name>
</gene>
<feature type="transmembrane region" description="Helical" evidence="1">
    <location>
        <begin position="836"/>
        <end position="855"/>
    </location>
</feature>
<comment type="caution">
    <text evidence="2">The sequence shown here is derived from an EMBL/GenBank/DDBJ whole genome shotgun (WGS) entry which is preliminary data.</text>
</comment>
<feature type="transmembrane region" description="Helical" evidence="1">
    <location>
        <begin position="383"/>
        <end position="402"/>
    </location>
</feature>
<feature type="transmembrane region" description="Helical" evidence="1">
    <location>
        <begin position="324"/>
        <end position="347"/>
    </location>
</feature>
<keyword evidence="1" id="KW-1133">Transmembrane helix</keyword>
<feature type="transmembrane region" description="Helical" evidence="1">
    <location>
        <begin position="295"/>
        <end position="312"/>
    </location>
</feature>
<sequence>MIEKSRRFLKEKGLFLFLSIGLPILILGIAYYRMGIYLGSQRSIMASDAFPQLSNFYASYHNMLHGQQDIFYTWFGSLGLNYWSLSAYYLNGIFTPFVYFFDNISMPDTLYLLTLLKFGAIGGAFWVLLQQVVRLNKWLIVGLSISYALMGFTVAYSPMMMWLDGMMYLPLVILGIHRLMDQQKLWTLFLSYLFLFLSNFYIAFIIGVFSFLYYFARFFTNPKKYKQSLAAYFMTSFLAGGASMITILPTLLDLRNNGESLTPITQLLTPNTGAWDFIVKSMIGVYDTAKFESAPFIYVGIFPLLLVLFYFLNKKIPLRNKVAYGTLFFILIASVYIQPLNLFWHGLHAPNMLLFRFSFLYSFLVILLAAFGLETLEKKELDVVVNGGISLIVLFLAAFLLANKKKYDYFSGSNVIVTISFILVYLVFLVIYYQRGQQENRFFFLLMLLFCLEAGMNTEAMIRGVQKDWNYPARAAYTQNYQAIETLVNESKAATQTFYRMANLEPMSINESFNFGYSGVSMFSSIRNRHSSMYMNDLGFRSEGTNLTIEYDNNTLIMDALLGVRYNLAKNDPMKFGFTKVATSGAYQLYENNFALPLGILTDKGIYKKDAVRNQTSLLNYLSEEKHSFIQFTEPKEVSKENVVIETEGDFVYYSEETVGEEKVLNWTVSVPANTQAYLSLYAEDTAMMNDAKAEITVNGISREYDMKKVNQYYNLGYYQEATKIPVKVIFRGTPVIRILKPDVLLLDTQAFEKTIGRIQKKGVEVKENGRKVAATVQLDQEQVLLTTIPYDKGWTATIDGKKVEIPAFKQAFLTLPIPAGKHKIEFIFLPQGFKVGASLFFISISSFGIYQHFLKKSKKDQTKR</sequence>
<protein>
    <submittedName>
        <fullName evidence="2">Copper ABC transporter permease</fullName>
    </submittedName>
</protein>
<feature type="transmembrane region" description="Helical" evidence="1">
    <location>
        <begin position="82"/>
        <end position="101"/>
    </location>
</feature>
<evidence type="ECO:0000313" key="2">
    <source>
        <dbReference type="EMBL" id="OEH80922.1"/>
    </source>
</evidence>
<evidence type="ECO:0000256" key="1">
    <source>
        <dbReference type="SAM" id="Phobius"/>
    </source>
</evidence>
<dbReference type="InterPro" id="IPR018580">
    <property type="entry name" value="Uncharacterised_YfhO"/>
</dbReference>
<keyword evidence="1" id="KW-0472">Membrane</keyword>
<keyword evidence="1" id="KW-0812">Transmembrane</keyword>
<evidence type="ECO:0000313" key="3">
    <source>
        <dbReference type="Proteomes" id="UP000095256"/>
    </source>
</evidence>
<proteinExistence type="predicted"/>
<feature type="transmembrane region" description="Helical" evidence="1">
    <location>
        <begin position="414"/>
        <end position="433"/>
    </location>
</feature>
<dbReference type="Proteomes" id="UP000095256">
    <property type="component" value="Unassembled WGS sequence"/>
</dbReference>
<keyword evidence="3" id="KW-1185">Reference proteome</keyword>
<dbReference type="PANTHER" id="PTHR38454">
    <property type="entry name" value="INTEGRAL MEMBRANE PROTEIN-RELATED"/>
    <property type="match status" value="1"/>
</dbReference>
<organism evidence="2 3">
    <name type="scientific">Enterococcus rivorum</name>
    <dbReference type="NCBI Taxonomy" id="762845"/>
    <lineage>
        <taxon>Bacteria</taxon>
        <taxon>Bacillati</taxon>
        <taxon>Bacillota</taxon>
        <taxon>Bacilli</taxon>
        <taxon>Lactobacillales</taxon>
        <taxon>Enterococcaceae</taxon>
        <taxon>Enterococcus</taxon>
    </lineage>
</organism>
<dbReference type="PANTHER" id="PTHR38454:SF1">
    <property type="entry name" value="INTEGRAL MEMBRANE PROTEIN"/>
    <property type="match status" value="1"/>
</dbReference>
<dbReference type="STRING" id="762845.BCR26_06745"/>
<feature type="transmembrane region" description="Helical" evidence="1">
    <location>
        <begin position="12"/>
        <end position="32"/>
    </location>
</feature>
<dbReference type="RefSeq" id="WP_069700209.1">
    <property type="nucleotide sequence ID" value="NZ_JAGGMA010000006.1"/>
</dbReference>
<feature type="transmembrane region" description="Helical" evidence="1">
    <location>
        <begin position="442"/>
        <end position="462"/>
    </location>
</feature>
<feature type="transmembrane region" description="Helical" evidence="1">
    <location>
        <begin position="353"/>
        <end position="371"/>
    </location>
</feature>
<dbReference type="OrthoDB" id="9815466at2"/>
<feature type="transmembrane region" description="Helical" evidence="1">
    <location>
        <begin position="110"/>
        <end position="129"/>
    </location>
</feature>
<dbReference type="EMBL" id="MIEK01000078">
    <property type="protein sequence ID" value="OEH80922.1"/>
    <property type="molecule type" value="Genomic_DNA"/>
</dbReference>